<protein>
    <recommendedName>
        <fullName evidence="6">Secretion protein</fullName>
    </recommendedName>
</protein>
<evidence type="ECO:0000313" key="4">
    <source>
        <dbReference type="EMBL" id="BAU17605.1"/>
    </source>
</evidence>
<dbReference type="STRING" id="28131.BWX40_03380"/>
<dbReference type="PANTHER" id="PTHR47566:SF1">
    <property type="entry name" value="PROTEIN NUD1"/>
    <property type="match status" value="1"/>
</dbReference>
<organism evidence="4 5">
    <name type="scientific">Prevotella intermedia</name>
    <dbReference type="NCBI Taxonomy" id="28131"/>
    <lineage>
        <taxon>Bacteria</taxon>
        <taxon>Pseudomonadati</taxon>
        <taxon>Bacteroidota</taxon>
        <taxon>Bacteroidia</taxon>
        <taxon>Bacteroidales</taxon>
        <taxon>Prevotellaceae</taxon>
        <taxon>Prevotella</taxon>
    </lineage>
</organism>
<accession>A0A0S3UJC8</accession>
<evidence type="ECO:0000256" key="3">
    <source>
        <dbReference type="SAM" id="SignalP"/>
    </source>
</evidence>
<feature type="signal peptide" evidence="3">
    <location>
        <begin position="1"/>
        <end position="20"/>
    </location>
</feature>
<dbReference type="Gene3D" id="3.80.10.10">
    <property type="entry name" value="Ribonuclease Inhibitor"/>
    <property type="match status" value="1"/>
</dbReference>
<dbReference type="EMBL" id="AP014597">
    <property type="protein sequence ID" value="BAU17605.1"/>
    <property type="molecule type" value="Genomic_DNA"/>
</dbReference>
<dbReference type="InterPro" id="IPR052574">
    <property type="entry name" value="CDIRP"/>
</dbReference>
<keyword evidence="2" id="KW-0677">Repeat</keyword>
<feature type="chain" id="PRO_5006619730" description="Secretion protein" evidence="3">
    <location>
        <begin position="21"/>
        <end position="473"/>
    </location>
</feature>
<dbReference type="Proteomes" id="UP000217431">
    <property type="component" value="Chromosome I"/>
</dbReference>
<evidence type="ECO:0000256" key="1">
    <source>
        <dbReference type="ARBA" id="ARBA00022614"/>
    </source>
</evidence>
<keyword evidence="3" id="KW-0732">Signal</keyword>
<dbReference type="GO" id="GO:0035591">
    <property type="term" value="F:signaling adaptor activity"/>
    <property type="evidence" value="ECO:0007669"/>
    <property type="project" value="TreeGrafter"/>
</dbReference>
<dbReference type="AlphaFoldDB" id="A0A0S3UJC8"/>
<keyword evidence="1" id="KW-0433">Leucine-rich repeat</keyword>
<dbReference type="SUPFAM" id="SSF52058">
    <property type="entry name" value="L domain-like"/>
    <property type="match status" value="1"/>
</dbReference>
<reference evidence="4 5" key="1">
    <citation type="journal article" date="2016" name="DNA Res.">
        <title>The complete genome sequencing of Prevotella intermedia strain OMA14 and a subsequent fine-scale, intra-species genomic comparison reveal an unusual amplification of conjugative and mobile transposons and identify a novel Prevotella-lineage-specific repeat.</title>
        <authorList>
            <person name="Naito M."/>
            <person name="Ogura Y."/>
            <person name="Itoh T."/>
            <person name="Shoji M."/>
            <person name="Okamoto M."/>
            <person name="Hayashi T."/>
            <person name="Nakayama K."/>
        </authorList>
    </citation>
    <scope>NUCLEOTIDE SEQUENCE [LARGE SCALE GENOMIC DNA]</scope>
    <source>
        <strain evidence="4 5">OMA14</strain>
    </source>
</reference>
<dbReference type="RefSeq" id="WP_096405449.1">
    <property type="nucleotide sequence ID" value="NZ_AP014597.1"/>
</dbReference>
<proteinExistence type="predicted"/>
<evidence type="ECO:0008006" key="6">
    <source>
        <dbReference type="Google" id="ProtNLM"/>
    </source>
</evidence>
<sequence>MSKKLFLLSVLSGFCVGANAQKDADEYTTDQPSVTITTTNLKKQWQLTALFNGKSKTKPWIDRNNNGKYDAGEESIKKYGITRFKRTQPTITIYGDMTFFSCNLNELVSIDVSKCPDLGSLYCEENQIEKLDVRKNTNLQKLYCHSNKLSELKLPATSEVVEFYCFRNRLNELDPSVMPKLQEFYCGENNLTQLDITNNTQLTLLACNNNKIKKIDISKSLLLQKVYLFDNEIETVDISKNSALAEFHCYNNKLTNITIGDNIELTALTVSGNKLKALDIRKLVNLTDLQCDNNQLTELDIAANQKLGFISCYSNQIANPAMKRMLADLPDMANADNKGELVVVDTKDEDEKNVCYEVDVTELINAKNWTAYDYQQGLNDGRNLYEGEKMPSGIEGVAAAKIKVSTVANNNVLAVKLPLGMATATARIFGANGALLRTVVLHTAENQVDVANFTAGVYFLNVNGETQRFVVER</sequence>
<evidence type="ECO:0000256" key="2">
    <source>
        <dbReference type="ARBA" id="ARBA00022737"/>
    </source>
</evidence>
<name>A0A0S3UJC8_PREIN</name>
<gene>
    <name evidence="4" type="ORF">PIOMA14_I_1097</name>
</gene>
<dbReference type="PANTHER" id="PTHR47566">
    <property type="match status" value="1"/>
</dbReference>
<evidence type="ECO:0000313" key="5">
    <source>
        <dbReference type="Proteomes" id="UP000217431"/>
    </source>
</evidence>
<dbReference type="InterPro" id="IPR032675">
    <property type="entry name" value="LRR_dom_sf"/>
</dbReference>